<comment type="subcellular location">
    <subcellularLocation>
        <location evidence="1">Nucleus</location>
    </subcellularLocation>
</comment>
<dbReference type="GO" id="GO:0008270">
    <property type="term" value="F:zinc ion binding"/>
    <property type="evidence" value="ECO:0007669"/>
    <property type="project" value="UniProtKB-KW"/>
</dbReference>
<evidence type="ECO:0000256" key="3">
    <source>
        <dbReference type="ARBA" id="ARBA00022771"/>
    </source>
</evidence>
<comment type="caution">
    <text evidence="7">The sequence shown here is derived from an EMBL/GenBank/DDBJ whole genome shotgun (WGS) entry which is preliminary data.</text>
</comment>
<evidence type="ECO:0000313" key="7">
    <source>
        <dbReference type="EMBL" id="KAK2638326.1"/>
    </source>
</evidence>
<keyword evidence="4" id="KW-0862">Zinc</keyword>
<dbReference type="Proteomes" id="UP001280121">
    <property type="component" value="Unassembled WGS sequence"/>
</dbReference>
<dbReference type="InterPro" id="IPR012337">
    <property type="entry name" value="RNaseH-like_sf"/>
</dbReference>
<dbReference type="EMBL" id="JANJYI010000008">
    <property type="protein sequence ID" value="KAK2638326.1"/>
    <property type="molecule type" value="Genomic_DNA"/>
</dbReference>
<dbReference type="InterPro" id="IPR008906">
    <property type="entry name" value="HATC_C_dom"/>
</dbReference>
<reference evidence="7" key="1">
    <citation type="journal article" date="2023" name="Plant J.">
        <title>Genome sequences and population genomics provide insights into the demographic history, inbreeding, and mutation load of two 'living fossil' tree species of Dipteronia.</title>
        <authorList>
            <person name="Feng Y."/>
            <person name="Comes H.P."/>
            <person name="Chen J."/>
            <person name="Zhu S."/>
            <person name="Lu R."/>
            <person name="Zhang X."/>
            <person name="Li P."/>
            <person name="Qiu J."/>
            <person name="Olsen K.M."/>
            <person name="Qiu Y."/>
        </authorList>
    </citation>
    <scope>NUCLEOTIDE SEQUENCE</scope>
    <source>
        <tissue evidence="7">Leaf</tissue>
    </source>
</reference>
<accession>A0AAD9WP78</accession>
<keyword evidence="5" id="KW-0539">Nucleus</keyword>
<proteinExistence type="predicted"/>
<gene>
    <name evidence="7" type="ORF">Ddye_026121</name>
</gene>
<protein>
    <recommendedName>
        <fullName evidence="6">HAT C-terminal dimerisation domain-containing protein</fullName>
    </recommendedName>
</protein>
<dbReference type="SUPFAM" id="SSF53098">
    <property type="entry name" value="Ribonuclease H-like"/>
    <property type="match status" value="1"/>
</dbReference>
<dbReference type="PANTHER" id="PTHR46481">
    <property type="entry name" value="ZINC FINGER BED DOMAIN-CONTAINING PROTEIN 4"/>
    <property type="match status" value="1"/>
</dbReference>
<dbReference type="GO" id="GO:0005634">
    <property type="term" value="C:nucleus"/>
    <property type="evidence" value="ECO:0007669"/>
    <property type="project" value="UniProtKB-SubCell"/>
</dbReference>
<evidence type="ECO:0000313" key="8">
    <source>
        <dbReference type="Proteomes" id="UP001280121"/>
    </source>
</evidence>
<evidence type="ECO:0000256" key="5">
    <source>
        <dbReference type="ARBA" id="ARBA00023242"/>
    </source>
</evidence>
<keyword evidence="3" id="KW-0863">Zinc-finger</keyword>
<dbReference type="AlphaFoldDB" id="A0AAD9WP78"/>
<organism evidence="7 8">
    <name type="scientific">Dipteronia dyeriana</name>
    <dbReference type="NCBI Taxonomy" id="168575"/>
    <lineage>
        <taxon>Eukaryota</taxon>
        <taxon>Viridiplantae</taxon>
        <taxon>Streptophyta</taxon>
        <taxon>Embryophyta</taxon>
        <taxon>Tracheophyta</taxon>
        <taxon>Spermatophyta</taxon>
        <taxon>Magnoliopsida</taxon>
        <taxon>eudicotyledons</taxon>
        <taxon>Gunneridae</taxon>
        <taxon>Pentapetalae</taxon>
        <taxon>rosids</taxon>
        <taxon>malvids</taxon>
        <taxon>Sapindales</taxon>
        <taxon>Sapindaceae</taxon>
        <taxon>Hippocastanoideae</taxon>
        <taxon>Acereae</taxon>
        <taxon>Dipteronia</taxon>
    </lineage>
</organism>
<feature type="domain" description="HAT C-terminal dimerisation" evidence="6">
    <location>
        <begin position="119"/>
        <end position="199"/>
    </location>
</feature>
<dbReference type="InterPro" id="IPR052035">
    <property type="entry name" value="ZnF_BED_domain_contain"/>
</dbReference>
<dbReference type="GO" id="GO:0046983">
    <property type="term" value="F:protein dimerization activity"/>
    <property type="evidence" value="ECO:0007669"/>
    <property type="project" value="InterPro"/>
</dbReference>
<sequence>MLKSLFSANKQRVSITKDTWTSIQNVNYMAFEGMEDDDELYNSYFNESESGKKREGPPNMALYNFVLLLFYELAKAEELGKDIKNLLVALYDIYNVWSNNNVSFRKLKERKLDISMQNEVERYLSEATTDPNNKNFDILSWWKLYGTEYPTLSQIARDILAVLVSTVASESAFRTGCRVLDAFRSSLPPKTVEALICTQN</sequence>
<keyword evidence="8" id="KW-1185">Reference proteome</keyword>
<name>A0AAD9WP78_9ROSI</name>
<keyword evidence="2" id="KW-0479">Metal-binding</keyword>
<evidence type="ECO:0000256" key="1">
    <source>
        <dbReference type="ARBA" id="ARBA00004123"/>
    </source>
</evidence>
<dbReference type="Pfam" id="PF05699">
    <property type="entry name" value="Dimer_Tnp_hAT"/>
    <property type="match status" value="1"/>
</dbReference>
<evidence type="ECO:0000259" key="6">
    <source>
        <dbReference type="Pfam" id="PF05699"/>
    </source>
</evidence>
<dbReference type="PANTHER" id="PTHR46481:SF10">
    <property type="entry name" value="ZINC FINGER BED DOMAIN-CONTAINING PROTEIN 39"/>
    <property type="match status" value="1"/>
</dbReference>
<evidence type="ECO:0000256" key="2">
    <source>
        <dbReference type="ARBA" id="ARBA00022723"/>
    </source>
</evidence>
<evidence type="ECO:0000256" key="4">
    <source>
        <dbReference type="ARBA" id="ARBA00022833"/>
    </source>
</evidence>